<accession>A0AAU9CUH0</accession>
<dbReference type="Proteomes" id="UP001348817">
    <property type="component" value="Plasmid pFA6"/>
</dbReference>
<protein>
    <recommendedName>
        <fullName evidence="3">Porin</fullName>
    </recommendedName>
</protein>
<dbReference type="AlphaFoldDB" id="A0AAU9CUH0"/>
<gene>
    <name evidence="1" type="ORF">FUAX_51080</name>
</gene>
<reference evidence="1 2" key="1">
    <citation type="submission" date="2021-12" db="EMBL/GenBank/DDBJ databases">
        <title>Genome sequencing of bacteria with rrn-lacking chromosome and rrn-plasmid.</title>
        <authorList>
            <person name="Anda M."/>
            <person name="Iwasaki W."/>
        </authorList>
    </citation>
    <scope>NUCLEOTIDE SEQUENCE [LARGE SCALE GENOMIC DNA]</scope>
    <source>
        <strain evidence="1 2">DSM 100852</strain>
        <plasmid evidence="1 2">pFA6</plasmid>
    </source>
</reference>
<dbReference type="InterPro" id="IPR045748">
    <property type="entry name" value="DcaP"/>
</dbReference>
<dbReference type="SUPFAM" id="SSF56935">
    <property type="entry name" value="Porins"/>
    <property type="match status" value="1"/>
</dbReference>
<name>A0AAU9CUH0_9BACT</name>
<evidence type="ECO:0000313" key="2">
    <source>
        <dbReference type="Proteomes" id="UP001348817"/>
    </source>
</evidence>
<dbReference type="EMBL" id="AP025320">
    <property type="protein sequence ID" value="BDD12676.1"/>
    <property type="molecule type" value="Genomic_DNA"/>
</dbReference>
<organism evidence="1 2">
    <name type="scientific">Fulvitalea axinellae</name>
    <dbReference type="NCBI Taxonomy" id="1182444"/>
    <lineage>
        <taxon>Bacteria</taxon>
        <taxon>Pseudomonadati</taxon>
        <taxon>Bacteroidota</taxon>
        <taxon>Cytophagia</taxon>
        <taxon>Cytophagales</taxon>
        <taxon>Persicobacteraceae</taxon>
        <taxon>Fulvitalea</taxon>
    </lineage>
</organism>
<keyword evidence="1" id="KW-0614">Plasmid</keyword>
<sequence length="415" mass="46407">MKARATFLILVLTFVVGGEMFGQTVSDSVIIDPTAVHIKPGHIAKDSMTQELEPLGIPKDRGLYLSTRDRLMQLHILGSVRFLALYDNELLDRKNAFNTYEIPVDNHKSRIPNYYSSLDQSRISFEVTRKTSGGNVFIRLESDFAGSNGYRIRHAYASFGNFLVGQTWSLFSNVSSLPLTVDTNGPSGAAKVRTPQIRFRLPIDSKNTFYAALEYSVTEVEAVDTTGLEVIELNPDLTVRWDRVFDFGKIQFSGMFTTVATKDADRNVRASIVVGGGFFGTVNINEFAKIDFQIAYGNAIARYVNVLDGQNLDTTYDPVEKKYKPLVSYGGFISYGYKWSKRINTSLSLGLAGVDVKKYQPSDAFRRSYSLSGDVFWKVVKGSRIGVEYSYGRRQDANNDAGDASRIAALFYYDF</sequence>
<dbReference type="KEGG" id="fax:FUAX_51080"/>
<evidence type="ECO:0000313" key="1">
    <source>
        <dbReference type="EMBL" id="BDD12676.1"/>
    </source>
</evidence>
<evidence type="ECO:0008006" key="3">
    <source>
        <dbReference type="Google" id="ProtNLM"/>
    </source>
</evidence>
<dbReference type="Pfam" id="PF19577">
    <property type="entry name" value="DcaP"/>
    <property type="match status" value="1"/>
</dbReference>
<proteinExistence type="predicted"/>
<dbReference type="RefSeq" id="WP_338395981.1">
    <property type="nucleotide sequence ID" value="NZ_AP025320.1"/>
</dbReference>
<keyword evidence="2" id="KW-1185">Reference proteome</keyword>
<geneLocation type="plasmid" evidence="1 2">
    <name>pFA6</name>
</geneLocation>